<name>A0A4Y2GX80_ARAVE</name>
<organism evidence="1 2">
    <name type="scientific">Araneus ventricosus</name>
    <name type="common">Orbweaver spider</name>
    <name type="synonym">Epeira ventricosa</name>
    <dbReference type="NCBI Taxonomy" id="182803"/>
    <lineage>
        <taxon>Eukaryota</taxon>
        <taxon>Metazoa</taxon>
        <taxon>Ecdysozoa</taxon>
        <taxon>Arthropoda</taxon>
        <taxon>Chelicerata</taxon>
        <taxon>Arachnida</taxon>
        <taxon>Araneae</taxon>
        <taxon>Araneomorphae</taxon>
        <taxon>Entelegynae</taxon>
        <taxon>Araneoidea</taxon>
        <taxon>Araneidae</taxon>
        <taxon>Araneus</taxon>
    </lineage>
</organism>
<evidence type="ECO:0000313" key="2">
    <source>
        <dbReference type="Proteomes" id="UP000499080"/>
    </source>
</evidence>
<protein>
    <submittedName>
        <fullName evidence="1">Uncharacterized protein</fullName>
    </submittedName>
</protein>
<reference evidence="1 2" key="1">
    <citation type="journal article" date="2019" name="Sci. Rep.">
        <title>Orb-weaving spider Araneus ventricosus genome elucidates the spidroin gene catalogue.</title>
        <authorList>
            <person name="Kono N."/>
            <person name="Nakamura H."/>
            <person name="Ohtoshi R."/>
            <person name="Moran D.A.P."/>
            <person name="Shinohara A."/>
            <person name="Yoshida Y."/>
            <person name="Fujiwara M."/>
            <person name="Mori M."/>
            <person name="Tomita M."/>
            <person name="Arakawa K."/>
        </authorList>
    </citation>
    <scope>NUCLEOTIDE SEQUENCE [LARGE SCALE GENOMIC DNA]</scope>
</reference>
<sequence length="164" mass="18706">MQRSANNLKRVTPDLSWHSGTLNDSRCNSFSTETGVLAAITSHGPIHPVEGTYYHWGEDNLIPTINISPVEVTTRSLMRLLNIGRTFLPRSHRKHVPPTLSSEVRSFYVLIGSTFLLRSHRRHVPSTSSLEARSFYVLIGSTFLLRSHWKYVFVVPSRDGEKRY</sequence>
<dbReference type="Proteomes" id="UP000499080">
    <property type="component" value="Unassembled WGS sequence"/>
</dbReference>
<keyword evidence="2" id="KW-1185">Reference proteome</keyword>
<accession>A0A4Y2GX80</accession>
<comment type="caution">
    <text evidence="1">The sequence shown here is derived from an EMBL/GenBank/DDBJ whole genome shotgun (WGS) entry which is preliminary data.</text>
</comment>
<dbReference type="AlphaFoldDB" id="A0A4Y2GX80"/>
<evidence type="ECO:0000313" key="1">
    <source>
        <dbReference type="EMBL" id="GBM57118.1"/>
    </source>
</evidence>
<proteinExistence type="predicted"/>
<dbReference type="EMBL" id="BGPR01001578">
    <property type="protein sequence ID" value="GBM57118.1"/>
    <property type="molecule type" value="Genomic_DNA"/>
</dbReference>
<gene>
    <name evidence="1" type="ORF">AVEN_232269_1</name>
</gene>